<reference evidence="2 3" key="1">
    <citation type="submission" date="2021-03" db="EMBL/GenBank/DDBJ databases">
        <title>Genomic Encyclopedia of Type Strains, Phase IV (KMG-IV): sequencing the most valuable type-strain genomes for metagenomic binning, comparative biology and taxonomic classification.</title>
        <authorList>
            <person name="Goeker M."/>
        </authorList>
    </citation>
    <scope>NUCLEOTIDE SEQUENCE [LARGE SCALE GENOMIC DNA]</scope>
    <source>
        <strain evidence="2 3">DSM 27138</strain>
    </source>
</reference>
<protein>
    <submittedName>
        <fullName evidence="2">Uncharacterized protein</fullName>
    </submittedName>
</protein>
<evidence type="ECO:0000256" key="1">
    <source>
        <dbReference type="SAM" id="MobiDB-lite"/>
    </source>
</evidence>
<evidence type="ECO:0000313" key="2">
    <source>
        <dbReference type="EMBL" id="MBP2018345.1"/>
    </source>
</evidence>
<accession>A0ABS4JTR9</accession>
<dbReference type="Proteomes" id="UP001519289">
    <property type="component" value="Unassembled WGS sequence"/>
</dbReference>
<comment type="caution">
    <text evidence="2">The sequence shown here is derived from an EMBL/GenBank/DDBJ whole genome shotgun (WGS) entry which is preliminary data.</text>
</comment>
<gene>
    <name evidence="2" type="ORF">J2Z79_001753</name>
</gene>
<proteinExistence type="predicted"/>
<dbReference type="EMBL" id="JAGGLG010000012">
    <property type="protein sequence ID" value="MBP2018345.1"/>
    <property type="molecule type" value="Genomic_DNA"/>
</dbReference>
<feature type="region of interest" description="Disordered" evidence="1">
    <location>
        <begin position="1"/>
        <end position="75"/>
    </location>
</feature>
<sequence>MPRPLHDMKQPQAGPTAGDLGQSAYEHSLRADRSVSAPGREQTVRAWEAPEPRNPPPGRERGDGPAIRMGREARD</sequence>
<feature type="compositionally biased region" description="Basic and acidic residues" evidence="1">
    <location>
        <begin position="58"/>
        <end position="75"/>
    </location>
</feature>
<dbReference type="RefSeq" id="WP_209466471.1">
    <property type="nucleotide sequence ID" value="NZ_JAGGLG010000012.1"/>
</dbReference>
<keyword evidence="3" id="KW-1185">Reference proteome</keyword>
<organism evidence="2 3">
    <name type="scientific">Symbiobacterium terraclitae</name>
    <dbReference type="NCBI Taxonomy" id="557451"/>
    <lineage>
        <taxon>Bacteria</taxon>
        <taxon>Bacillati</taxon>
        <taxon>Bacillota</taxon>
        <taxon>Clostridia</taxon>
        <taxon>Eubacteriales</taxon>
        <taxon>Symbiobacteriaceae</taxon>
        <taxon>Symbiobacterium</taxon>
    </lineage>
</organism>
<evidence type="ECO:0000313" key="3">
    <source>
        <dbReference type="Proteomes" id="UP001519289"/>
    </source>
</evidence>
<name>A0ABS4JTR9_9FIRM</name>